<evidence type="ECO:0000313" key="1">
    <source>
        <dbReference type="EMBL" id="TKY91870.1"/>
    </source>
</evidence>
<accession>A0AC61SB43</accession>
<evidence type="ECO:0000313" key="2">
    <source>
        <dbReference type="Proteomes" id="UP000315423"/>
    </source>
</evidence>
<proteinExistence type="predicted"/>
<comment type="caution">
    <text evidence="1">The sequence shown here is derived from an EMBL/GenBank/DDBJ whole genome shotgun (WGS) entry which is preliminary data.</text>
</comment>
<organism evidence="1 2">
    <name type="scientific">Candidatus Methanomarinus sp</name>
    <dbReference type="NCBI Taxonomy" id="3386244"/>
    <lineage>
        <taxon>Archaea</taxon>
        <taxon>Methanobacteriati</taxon>
        <taxon>Methanobacteriota</taxon>
        <taxon>Stenosarchaea group</taxon>
        <taxon>Methanomicrobia</taxon>
        <taxon>Methanosarcinales</taxon>
        <taxon>ANME-2 cluster</taxon>
        <taxon>Candidatus Methanocomedenaceae</taxon>
        <taxon>Candidatus Methanomarinus</taxon>
    </lineage>
</organism>
<dbReference type="EMBL" id="QYBA01000115">
    <property type="protein sequence ID" value="TKY91870.1"/>
    <property type="molecule type" value="Genomic_DNA"/>
</dbReference>
<dbReference type="Proteomes" id="UP000315423">
    <property type="component" value="Unassembled WGS sequence"/>
</dbReference>
<reference evidence="1" key="1">
    <citation type="submission" date="2018-09" db="EMBL/GenBank/DDBJ databases">
        <title>A genomic encyclopedia of anaerobic methanotrophic archaea.</title>
        <authorList>
            <person name="Skennerton C.T."/>
            <person name="Chadwick G.L."/>
            <person name="Laso-Perez R."/>
            <person name="Leu A.O."/>
            <person name="Speth D.R."/>
            <person name="Yu H."/>
            <person name="Morgan-Lang C."/>
            <person name="Hatzenpichler R."/>
            <person name="Goudeau D."/>
            <person name="Malmstrom R."/>
            <person name="Woyke T."/>
            <person name="Hallam S."/>
            <person name="Tyson G.W."/>
            <person name="Wegener G."/>
            <person name="Boetius A."/>
            <person name="Orphan V.J."/>
        </authorList>
    </citation>
    <scope>NUCLEOTIDE SEQUENCE</scope>
    <source>
        <strain evidence="1">CONS3730D10UFb2</strain>
    </source>
</reference>
<sequence length="176" mass="20849">MEILLHICCAPCATYTVKKLRDDGVNPTGYFYNPTIHPFTEYRRRFETLKQYSEAVELDVVYKDEYMLEEFIGPALEVKDRCNLCYTIRLRETARYASDMGIDFFTTTLLISPYQKHEMICDIARGFASEFGVEFYYQDFRVGYKQTFQICRDLGLYRQPYCGCIFSEKERFCSKI</sequence>
<protein>
    <submittedName>
        <fullName evidence="1">Uncharacterized protein</fullName>
    </submittedName>
</protein>
<name>A0AC61SB43_9EURY</name>
<gene>
    <name evidence="1" type="ORF">C5S46_03520</name>
</gene>